<comment type="caution">
    <text evidence="2">The sequence shown here is derived from an EMBL/GenBank/DDBJ whole genome shotgun (WGS) entry which is preliminary data.</text>
</comment>
<dbReference type="EMBL" id="JAFJMO010000018">
    <property type="protein sequence ID" value="KAJ8250629.1"/>
    <property type="molecule type" value="Genomic_DNA"/>
</dbReference>
<feature type="chain" id="PRO_5040219571" evidence="1">
    <location>
        <begin position="18"/>
        <end position="79"/>
    </location>
</feature>
<name>A0A9Q1CWV6_CONCO</name>
<keyword evidence="3" id="KW-1185">Reference proteome</keyword>
<feature type="signal peptide" evidence="1">
    <location>
        <begin position="1"/>
        <end position="17"/>
    </location>
</feature>
<dbReference type="AlphaFoldDB" id="A0A9Q1CWV6"/>
<sequence length="79" mass="8993">MNKAWLALLLLLPLCAAQQEYYIECIGEDFLFVRNDLLRCKSKVPQACYTKGKGDKGCTTLEFCSRPGWTCCYTNRCNA</sequence>
<keyword evidence="1" id="KW-0732">Signal</keyword>
<evidence type="ECO:0000313" key="3">
    <source>
        <dbReference type="Proteomes" id="UP001152803"/>
    </source>
</evidence>
<gene>
    <name evidence="2" type="ORF">COCON_G00225510</name>
</gene>
<dbReference type="Proteomes" id="UP001152803">
    <property type="component" value="Unassembled WGS sequence"/>
</dbReference>
<protein>
    <submittedName>
        <fullName evidence="2">Uncharacterized protein</fullName>
    </submittedName>
</protein>
<reference evidence="2" key="1">
    <citation type="journal article" date="2023" name="Science">
        <title>Genome structures resolve the early diversification of teleost fishes.</title>
        <authorList>
            <person name="Parey E."/>
            <person name="Louis A."/>
            <person name="Montfort J."/>
            <person name="Bouchez O."/>
            <person name="Roques C."/>
            <person name="Iampietro C."/>
            <person name="Lluch J."/>
            <person name="Castinel A."/>
            <person name="Donnadieu C."/>
            <person name="Desvignes T."/>
            <person name="Floi Bucao C."/>
            <person name="Jouanno E."/>
            <person name="Wen M."/>
            <person name="Mejri S."/>
            <person name="Dirks R."/>
            <person name="Jansen H."/>
            <person name="Henkel C."/>
            <person name="Chen W.J."/>
            <person name="Zahm M."/>
            <person name="Cabau C."/>
            <person name="Klopp C."/>
            <person name="Thompson A.W."/>
            <person name="Robinson-Rechavi M."/>
            <person name="Braasch I."/>
            <person name="Lecointre G."/>
            <person name="Bobe J."/>
            <person name="Postlethwait J.H."/>
            <person name="Berthelot C."/>
            <person name="Roest Crollius H."/>
            <person name="Guiguen Y."/>
        </authorList>
    </citation>
    <scope>NUCLEOTIDE SEQUENCE</scope>
    <source>
        <strain evidence="2">Concon-B</strain>
    </source>
</reference>
<evidence type="ECO:0000256" key="1">
    <source>
        <dbReference type="SAM" id="SignalP"/>
    </source>
</evidence>
<organism evidence="2 3">
    <name type="scientific">Conger conger</name>
    <name type="common">Conger eel</name>
    <name type="synonym">Muraena conger</name>
    <dbReference type="NCBI Taxonomy" id="82655"/>
    <lineage>
        <taxon>Eukaryota</taxon>
        <taxon>Metazoa</taxon>
        <taxon>Chordata</taxon>
        <taxon>Craniata</taxon>
        <taxon>Vertebrata</taxon>
        <taxon>Euteleostomi</taxon>
        <taxon>Actinopterygii</taxon>
        <taxon>Neopterygii</taxon>
        <taxon>Teleostei</taxon>
        <taxon>Anguilliformes</taxon>
        <taxon>Congridae</taxon>
        <taxon>Conger</taxon>
    </lineage>
</organism>
<dbReference type="OrthoDB" id="8753652at2759"/>
<accession>A0A9Q1CWV6</accession>
<evidence type="ECO:0000313" key="2">
    <source>
        <dbReference type="EMBL" id="KAJ8250629.1"/>
    </source>
</evidence>
<proteinExistence type="predicted"/>